<keyword evidence="1" id="KW-0677">Repeat</keyword>
<feature type="repeat" description="TPR" evidence="3">
    <location>
        <begin position="89"/>
        <end position="122"/>
    </location>
</feature>
<accession>A0A2N0B9Q6</accession>
<comment type="caution">
    <text evidence="5">The sequence shown here is derived from an EMBL/GenBank/DDBJ whole genome shotgun (WGS) entry which is preliminary data.</text>
</comment>
<dbReference type="Pfam" id="PF07719">
    <property type="entry name" value="TPR_2"/>
    <property type="match status" value="1"/>
</dbReference>
<feature type="domain" description="Suppressor of fused-like" evidence="4">
    <location>
        <begin position="333"/>
        <end position="508"/>
    </location>
</feature>
<dbReference type="Pfam" id="PF13432">
    <property type="entry name" value="TPR_16"/>
    <property type="match status" value="1"/>
</dbReference>
<sequence>MKGLNSMKNYFAPFIVLILFHGSLFLNCASKEFRKSQTQDSVLEKDSAAREKLKRVSKILNDGNSFFQKGTYDKALEKANLAINTYPTAPGYYLAGISEYKMGKNEEALASLKKGTEVDPENEQILLTLGIIYTAEGKNEDAIEVYSKLENLPVKEKYNYSFKKAVLLKNQGKFEQAYSTLKSIPKNEFAFPAQLNMQLGDAAVQLKKYEEAEAYFEEARKNDPELISAKKSASVTRVALFYKETLCAFLPPWSGVDGFHGYSINAKIDALTAYPLGNSEFGTIPDRVQASRDYWETRSQKGAWKEIQEKRLHFLESKLGKHDKYWSADGGKYPQLGIVRFRSEKFPDLLIYSTIGMSAQNMPCVELFHKNYEDYARIELVLSVKIGSEGLERSESWVPHLIGELIRFPWNMAKWLGHGHTISMTRKDPEALYLDFASVLFRDLSSFSAATAPDLSGLISENGKQVRFLTLLPLSEEEKEYAQKDGIQSFNQSWDRKGLPWYHDAERQSLV</sequence>
<evidence type="ECO:0000256" key="1">
    <source>
        <dbReference type="ARBA" id="ARBA00022737"/>
    </source>
</evidence>
<dbReference type="InterPro" id="IPR051685">
    <property type="entry name" value="Ycf3/AcsC/BcsC/TPR_MFPF"/>
</dbReference>
<name>A0A2N0B9Q6_9LEPT</name>
<feature type="repeat" description="TPR" evidence="3">
    <location>
        <begin position="193"/>
        <end position="226"/>
    </location>
</feature>
<organism evidence="5">
    <name type="scientific">Leptospira ellisii</name>
    <dbReference type="NCBI Taxonomy" id="2023197"/>
    <lineage>
        <taxon>Bacteria</taxon>
        <taxon>Pseudomonadati</taxon>
        <taxon>Spirochaetota</taxon>
        <taxon>Spirochaetia</taxon>
        <taxon>Leptospirales</taxon>
        <taxon>Leptospiraceae</taxon>
        <taxon>Leptospira</taxon>
    </lineage>
</organism>
<dbReference type="InterPro" id="IPR013105">
    <property type="entry name" value="TPR_2"/>
</dbReference>
<dbReference type="Pfam" id="PF05076">
    <property type="entry name" value="SUFU"/>
    <property type="match status" value="1"/>
</dbReference>
<proteinExistence type="predicted"/>
<dbReference type="InterPro" id="IPR019734">
    <property type="entry name" value="TPR_rpt"/>
</dbReference>
<reference evidence="5" key="1">
    <citation type="submission" date="2017-07" db="EMBL/GenBank/DDBJ databases">
        <title>Leptospira spp. isolated from tropical soils.</title>
        <authorList>
            <person name="Thibeaux R."/>
            <person name="Iraola G."/>
            <person name="Ferres I."/>
            <person name="Bierque E."/>
            <person name="Girault D."/>
            <person name="Soupe-Gilbert M.-E."/>
            <person name="Picardeau M."/>
            <person name="Goarant C."/>
        </authorList>
    </citation>
    <scope>NUCLEOTIDE SEQUENCE [LARGE SCALE GENOMIC DNA]</scope>
    <source>
        <strain evidence="5">ATI7-C-A5</strain>
    </source>
</reference>
<evidence type="ECO:0000256" key="2">
    <source>
        <dbReference type="ARBA" id="ARBA00022803"/>
    </source>
</evidence>
<dbReference type="Gene3D" id="1.25.40.10">
    <property type="entry name" value="Tetratricopeptide repeat domain"/>
    <property type="match status" value="2"/>
</dbReference>
<dbReference type="AlphaFoldDB" id="A0A2N0B9Q6"/>
<evidence type="ECO:0000313" key="5">
    <source>
        <dbReference type="EMBL" id="PJZ93272.1"/>
    </source>
</evidence>
<dbReference type="PROSITE" id="PS50005">
    <property type="entry name" value="TPR"/>
    <property type="match status" value="2"/>
</dbReference>
<dbReference type="PANTHER" id="PTHR44943:SF8">
    <property type="entry name" value="TPR REPEAT-CONTAINING PROTEIN MJ0263"/>
    <property type="match status" value="1"/>
</dbReference>
<evidence type="ECO:0000259" key="4">
    <source>
        <dbReference type="Pfam" id="PF05076"/>
    </source>
</evidence>
<gene>
    <name evidence="5" type="ORF">CH379_08660</name>
</gene>
<dbReference type="InterPro" id="IPR011990">
    <property type="entry name" value="TPR-like_helical_dom_sf"/>
</dbReference>
<keyword evidence="2 3" id="KW-0802">TPR repeat</keyword>
<dbReference type="OrthoDB" id="333049at2"/>
<dbReference type="SMART" id="SM00028">
    <property type="entry name" value="TPR"/>
    <property type="match status" value="3"/>
</dbReference>
<dbReference type="PANTHER" id="PTHR44943">
    <property type="entry name" value="CELLULOSE SYNTHASE OPERON PROTEIN C"/>
    <property type="match status" value="1"/>
</dbReference>
<dbReference type="InterPro" id="IPR020941">
    <property type="entry name" value="SUFU-like_domain"/>
</dbReference>
<dbReference type="EMBL" id="NPEF01000071">
    <property type="protein sequence ID" value="PJZ93272.1"/>
    <property type="molecule type" value="Genomic_DNA"/>
</dbReference>
<evidence type="ECO:0000256" key="3">
    <source>
        <dbReference type="PROSITE-ProRule" id="PRU00339"/>
    </source>
</evidence>
<dbReference type="SUPFAM" id="SSF48452">
    <property type="entry name" value="TPR-like"/>
    <property type="match status" value="1"/>
</dbReference>
<protein>
    <recommendedName>
        <fullName evidence="4">Suppressor of fused-like domain-containing protein</fullName>
    </recommendedName>
</protein>